<dbReference type="InterPro" id="IPR001387">
    <property type="entry name" value="Cro/C1-type_HTH"/>
</dbReference>
<dbReference type="Pfam" id="PF01381">
    <property type="entry name" value="HTH_3"/>
    <property type="match status" value="1"/>
</dbReference>
<name>A0A7X0SEJ6_9CLOT</name>
<dbReference type="Gene3D" id="1.10.260.40">
    <property type="entry name" value="lambda repressor-like DNA-binding domains"/>
    <property type="match status" value="1"/>
</dbReference>
<dbReference type="SUPFAM" id="SSF47413">
    <property type="entry name" value="lambda repressor-like DNA-binding domains"/>
    <property type="match status" value="1"/>
</dbReference>
<dbReference type="RefSeq" id="WP_185165264.1">
    <property type="nucleotide sequence ID" value="NZ_JACKWY010000012.1"/>
</dbReference>
<dbReference type="PANTHER" id="PTHR46797:SF1">
    <property type="entry name" value="METHYLPHOSPHONATE SYNTHASE"/>
    <property type="match status" value="1"/>
</dbReference>
<dbReference type="PANTHER" id="PTHR46797">
    <property type="entry name" value="HTH-TYPE TRANSCRIPTIONAL REGULATOR"/>
    <property type="match status" value="1"/>
</dbReference>
<evidence type="ECO:0000313" key="4">
    <source>
        <dbReference type="Proteomes" id="UP000585258"/>
    </source>
</evidence>
<dbReference type="PROSITE" id="PS50943">
    <property type="entry name" value="HTH_CROC1"/>
    <property type="match status" value="1"/>
</dbReference>
<sequence>MYTLKVREYRIEKHWSQEKLAIKSGLSQSEISCIENLDKSPSINTIIKISVSFGICPHNLIEFNFPHNCNRGCNK</sequence>
<dbReference type="InterPro" id="IPR010982">
    <property type="entry name" value="Lambda_DNA-bd_dom_sf"/>
</dbReference>
<dbReference type="GO" id="GO:0003677">
    <property type="term" value="F:DNA binding"/>
    <property type="evidence" value="ECO:0007669"/>
    <property type="project" value="UniProtKB-KW"/>
</dbReference>
<protein>
    <submittedName>
        <fullName evidence="3">Helix-turn-helix transcriptional regulator</fullName>
    </submittedName>
</protein>
<dbReference type="AlphaFoldDB" id="A0A7X0SEJ6"/>
<dbReference type="Proteomes" id="UP000585258">
    <property type="component" value="Unassembled WGS sequence"/>
</dbReference>
<dbReference type="SMART" id="SM00530">
    <property type="entry name" value="HTH_XRE"/>
    <property type="match status" value="1"/>
</dbReference>
<evidence type="ECO:0000256" key="1">
    <source>
        <dbReference type="ARBA" id="ARBA00023125"/>
    </source>
</evidence>
<proteinExistence type="predicted"/>
<gene>
    <name evidence="3" type="ORF">H7E68_15785</name>
</gene>
<dbReference type="GO" id="GO:0005829">
    <property type="term" value="C:cytosol"/>
    <property type="evidence" value="ECO:0007669"/>
    <property type="project" value="TreeGrafter"/>
</dbReference>
<keyword evidence="1" id="KW-0238">DNA-binding</keyword>
<dbReference type="EMBL" id="JACKWY010000012">
    <property type="protein sequence ID" value="MBB6716165.1"/>
    <property type="molecule type" value="Genomic_DNA"/>
</dbReference>
<reference evidence="3 4" key="1">
    <citation type="submission" date="2020-08" db="EMBL/GenBank/DDBJ databases">
        <title>Clostridia isolated from Swiss meat.</title>
        <authorList>
            <person name="Wambui J."/>
            <person name="Stevens M.J.A."/>
            <person name="Stephan R."/>
        </authorList>
    </citation>
    <scope>NUCLEOTIDE SEQUENCE [LARGE SCALE GENOMIC DNA]</scope>
    <source>
        <strain evidence="3 4">CM001</strain>
    </source>
</reference>
<evidence type="ECO:0000259" key="2">
    <source>
        <dbReference type="PROSITE" id="PS50943"/>
    </source>
</evidence>
<feature type="domain" description="HTH cro/C1-type" evidence="2">
    <location>
        <begin position="6"/>
        <end position="61"/>
    </location>
</feature>
<dbReference type="InterPro" id="IPR050807">
    <property type="entry name" value="TransReg_Diox_bact_type"/>
</dbReference>
<evidence type="ECO:0000313" key="3">
    <source>
        <dbReference type="EMBL" id="MBB6716165.1"/>
    </source>
</evidence>
<comment type="caution">
    <text evidence="3">The sequence shown here is derived from an EMBL/GenBank/DDBJ whole genome shotgun (WGS) entry which is preliminary data.</text>
</comment>
<accession>A0A7X0SEJ6</accession>
<dbReference type="CDD" id="cd00093">
    <property type="entry name" value="HTH_XRE"/>
    <property type="match status" value="1"/>
</dbReference>
<dbReference type="GO" id="GO:0003700">
    <property type="term" value="F:DNA-binding transcription factor activity"/>
    <property type="evidence" value="ECO:0007669"/>
    <property type="project" value="TreeGrafter"/>
</dbReference>
<organism evidence="3 4">
    <name type="scientific">Clostridium gasigenes</name>
    <dbReference type="NCBI Taxonomy" id="94869"/>
    <lineage>
        <taxon>Bacteria</taxon>
        <taxon>Bacillati</taxon>
        <taxon>Bacillota</taxon>
        <taxon>Clostridia</taxon>
        <taxon>Eubacteriales</taxon>
        <taxon>Clostridiaceae</taxon>
        <taxon>Clostridium</taxon>
    </lineage>
</organism>